<dbReference type="EMBL" id="QXFW01000877">
    <property type="protein sequence ID" value="KAE9001070.1"/>
    <property type="molecule type" value="Genomic_DNA"/>
</dbReference>
<evidence type="ECO:0000313" key="15">
    <source>
        <dbReference type="Proteomes" id="UP000441208"/>
    </source>
</evidence>
<dbReference type="EMBL" id="QXFX01002782">
    <property type="protein sequence ID" value="KAE9073687.1"/>
    <property type="molecule type" value="Genomic_DNA"/>
</dbReference>
<evidence type="ECO:0000313" key="5">
    <source>
        <dbReference type="EMBL" id="KAE9091764.1"/>
    </source>
</evidence>
<evidence type="ECO:0000313" key="2">
    <source>
        <dbReference type="EMBL" id="KAE9001070.1"/>
    </source>
</evidence>
<dbReference type="EMBL" id="QXFZ01002750">
    <property type="protein sequence ID" value="KAE9074141.1"/>
    <property type="molecule type" value="Genomic_DNA"/>
</dbReference>
<gene>
    <name evidence="9" type="ORF">PF001_g24543</name>
    <name evidence="8" type="ORF">PF002_g16208</name>
    <name evidence="7" type="ORF">PF004_g24391</name>
    <name evidence="6" type="ORF">PF005_g25489</name>
    <name evidence="5" type="ORF">PF006_g24850</name>
    <name evidence="4" type="ORF">PF007_g25528</name>
    <name evidence="10" type="ORF">PF008_g13009</name>
    <name evidence="3" type="ORF">PF010_g24969</name>
    <name evidence="2" type="ORF">PF011_g13904</name>
</gene>
<name>A0A6A3K0I4_9STRA</name>
<dbReference type="EMBL" id="QXGE01002707">
    <property type="protein sequence ID" value="KAE9279800.1"/>
    <property type="molecule type" value="Genomic_DNA"/>
</dbReference>
<evidence type="ECO:0000313" key="11">
    <source>
        <dbReference type="Proteomes" id="UP000433483"/>
    </source>
</evidence>
<evidence type="ECO:0000313" key="8">
    <source>
        <dbReference type="EMBL" id="KAE9219339.1"/>
    </source>
</evidence>
<sequence>MSGRSWAASCSGPCPACSATAALFSSPGGEAISSCPASSSSESMSAAAMASSRRSSAMPRAICSSRCWG</sequence>
<evidence type="ECO:0000313" key="7">
    <source>
        <dbReference type="EMBL" id="KAE9181932.1"/>
    </source>
</evidence>
<evidence type="ECO:0000313" key="19">
    <source>
        <dbReference type="Proteomes" id="UP000488956"/>
    </source>
</evidence>
<evidence type="ECO:0000313" key="18">
    <source>
        <dbReference type="Proteomes" id="UP000486351"/>
    </source>
</evidence>
<reference evidence="16 17" key="1">
    <citation type="submission" date="2018-09" db="EMBL/GenBank/DDBJ databases">
        <title>Genomic investigation of the strawberry pathogen Phytophthora fragariae indicates pathogenicity is determined by transcriptional variation in three key races.</title>
        <authorList>
            <person name="Adams T.M."/>
            <person name="Armitage A.D."/>
            <person name="Sobczyk M.K."/>
            <person name="Bates H.J."/>
            <person name="Dunwell J.M."/>
            <person name="Nellist C.F."/>
            <person name="Harrison R.J."/>
        </authorList>
    </citation>
    <scope>NUCLEOTIDE SEQUENCE [LARGE SCALE GENOMIC DNA]</scope>
    <source>
        <strain evidence="9 12">A4</strain>
        <strain evidence="8 13">BC-1</strain>
        <strain evidence="7 17">BC-23</strain>
        <strain evidence="6 11">NOV-27</strain>
        <strain evidence="5 14">NOV-5</strain>
        <strain evidence="4 15">NOV-71</strain>
        <strain evidence="10 18">NOV-77</strain>
        <strain evidence="3 19">ONT-3</strain>
        <strain evidence="2 16">SCRP245</strain>
    </source>
</reference>
<proteinExistence type="predicted"/>
<organism evidence="2 16">
    <name type="scientific">Phytophthora fragariae</name>
    <dbReference type="NCBI Taxonomy" id="53985"/>
    <lineage>
        <taxon>Eukaryota</taxon>
        <taxon>Sar</taxon>
        <taxon>Stramenopiles</taxon>
        <taxon>Oomycota</taxon>
        <taxon>Peronosporomycetes</taxon>
        <taxon>Peronosporales</taxon>
        <taxon>Peronosporaceae</taxon>
        <taxon>Phytophthora</taxon>
    </lineage>
</organism>
<dbReference type="Proteomes" id="UP000476176">
    <property type="component" value="Unassembled WGS sequence"/>
</dbReference>
<dbReference type="Proteomes" id="UP000440367">
    <property type="component" value="Unassembled WGS sequence"/>
</dbReference>
<evidence type="ECO:0000313" key="16">
    <source>
        <dbReference type="Proteomes" id="UP000460718"/>
    </source>
</evidence>
<evidence type="ECO:0000256" key="1">
    <source>
        <dbReference type="SAM" id="MobiDB-lite"/>
    </source>
</evidence>
<dbReference type="EMBL" id="QXGA01002807">
    <property type="protein sequence ID" value="KAE9091764.1"/>
    <property type="molecule type" value="Genomic_DNA"/>
</dbReference>
<feature type="region of interest" description="Disordered" evidence="1">
    <location>
        <begin position="46"/>
        <end position="69"/>
    </location>
</feature>
<dbReference type="EMBL" id="QXFY01000752">
    <property type="protein sequence ID" value="KAE9336450.1"/>
    <property type="molecule type" value="Genomic_DNA"/>
</dbReference>
<evidence type="ECO:0000313" key="3">
    <source>
        <dbReference type="EMBL" id="KAE9073687.1"/>
    </source>
</evidence>
<protein>
    <submittedName>
        <fullName evidence="2">Uncharacterized protein</fullName>
    </submittedName>
</protein>
<feature type="compositionally biased region" description="Low complexity" evidence="1">
    <location>
        <begin position="46"/>
        <end position="62"/>
    </location>
</feature>
<dbReference type="Proteomes" id="UP000440732">
    <property type="component" value="Unassembled WGS sequence"/>
</dbReference>
<evidence type="ECO:0000313" key="14">
    <source>
        <dbReference type="Proteomes" id="UP000440732"/>
    </source>
</evidence>
<evidence type="ECO:0000313" key="10">
    <source>
        <dbReference type="EMBL" id="KAE9336450.1"/>
    </source>
</evidence>
<dbReference type="AlphaFoldDB" id="A0A6A3K0I4"/>
<dbReference type="Proteomes" id="UP000441208">
    <property type="component" value="Unassembled WGS sequence"/>
</dbReference>
<dbReference type="Proteomes" id="UP000488956">
    <property type="component" value="Unassembled WGS sequence"/>
</dbReference>
<accession>A0A6A3K0I4</accession>
<dbReference type="Proteomes" id="UP000460718">
    <property type="component" value="Unassembled WGS sequence"/>
</dbReference>
<keyword evidence="11" id="KW-1185">Reference proteome</keyword>
<dbReference type="EMBL" id="QXGD01000949">
    <property type="protein sequence ID" value="KAE9219339.1"/>
    <property type="molecule type" value="Genomic_DNA"/>
</dbReference>
<dbReference type="EMBL" id="QXGB01002761">
    <property type="protein sequence ID" value="KAE9175232.1"/>
    <property type="molecule type" value="Genomic_DNA"/>
</dbReference>
<comment type="caution">
    <text evidence="2">The sequence shown here is derived from an EMBL/GenBank/DDBJ whole genome shotgun (WGS) entry which is preliminary data.</text>
</comment>
<evidence type="ECO:0000313" key="4">
    <source>
        <dbReference type="EMBL" id="KAE9074141.1"/>
    </source>
</evidence>
<evidence type="ECO:0000313" key="9">
    <source>
        <dbReference type="EMBL" id="KAE9279800.1"/>
    </source>
</evidence>
<evidence type="ECO:0000313" key="12">
    <source>
        <dbReference type="Proteomes" id="UP000437068"/>
    </source>
</evidence>
<evidence type="ECO:0000313" key="6">
    <source>
        <dbReference type="EMBL" id="KAE9175232.1"/>
    </source>
</evidence>
<evidence type="ECO:0000313" key="13">
    <source>
        <dbReference type="Proteomes" id="UP000440367"/>
    </source>
</evidence>
<dbReference type="Proteomes" id="UP000437068">
    <property type="component" value="Unassembled WGS sequence"/>
</dbReference>
<evidence type="ECO:0000313" key="17">
    <source>
        <dbReference type="Proteomes" id="UP000476176"/>
    </source>
</evidence>
<dbReference type="Proteomes" id="UP000486351">
    <property type="component" value="Unassembled WGS sequence"/>
</dbReference>
<dbReference type="Proteomes" id="UP000433483">
    <property type="component" value="Unassembled WGS sequence"/>
</dbReference>
<dbReference type="EMBL" id="QXGC01002776">
    <property type="protein sequence ID" value="KAE9181932.1"/>
    <property type="molecule type" value="Genomic_DNA"/>
</dbReference>